<dbReference type="GO" id="GO:0045493">
    <property type="term" value="P:xylan catabolic process"/>
    <property type="evidence" value="ECO:0007669"/>
    <property type="project" value="UniProtKB-KW"/>
</dbReference>
<protein>
    <recommendedName>
        <fullName evidence="10">Carboxylic ester hydrolase</fullName>
        <ecNumber evidence="10">3.1.1.-</ecNumber>
    </recommendedName>
</protein>
<keyword evidence="3" id="KW-0858">Xylan degradation</keyword>
<comment type="similarity">
    <text evidence="1 10">Belongs to the tannase family.</text>
</comment>
<name>A0A1X7RQI2_ZYMT9</name>
<evidence type="ECO:0000256" key="6">
    <source>
        <dbReference type="ARBA" id="ARBA00022801"/>
    </source>
</evidence>
<dbReference type="EC" id="3.1.1.-" evidence="10"/>
<reference evidence="11 12" key="1">
    <citation type="submission" date="2016-06" db="EMBL/GenBank/DDBJ databases">
        <authorList>
            <person name="Kjaerup R.B."/>
            <person name="Dalgaard T.S."/>
            <person name="Juul-Madsen H.R."/>
        </authorList>
    </citation>
    <scope>NUCLEOTIDE SEQUENCE [LARGE SCALE GENOMIC DNA]</scope>
</reference>
<comment type="catalytic activity">
    <reaction evidence="9">
        <text>feruloyl-polysaccharide + H2O = ferulate + polysaccharide.</text>
        <dbReference type="EC" id="3.1.1.73"/>
    </reaction>
</comment>
<keyword evidence="3" id="KW-0624">Polysaccharide degradation</keyword>
<dbReference type="EMBL" id="LT853695">
    <property type="protein sequence ID" value="SMQ49673.1"/>
    <property type="molecule type" value="Genomic_DNA"/>
</dbReference>
<keyword evidence="6 10" id="KW-0378">Hydrolase</keyword>
<sequence length="559" mass="59887">MGSFPSTPVPSVPPNSTMTCASLCSTLTFPPDLATDLVSCVPYAANSTITIEGGQRDATCGTTVTPSVDICRVVLNVITSSESQTYMEVWLPDGETEWNGRTMSTDNGGVNGCVKFVDMNYAVGLGFAAIGDNAGHNGSSFDGSWFAESNELILDWVYRARHASVQAGKSIVQQFYSVPAAYSYYIGCSAGGAQGLKSAQVYPNDFDGIISGSAAADFNHLQAWSGRFVQLTGLNTTDPKFLTQANWITVQAAILDQCDESIDGVADGILEDPTQCAFDSSVLSCTNNATLSGCLTDIQVNTVNEVFTALYDTAGDLLFPGLLYGSQVDAFRLGQLSGSIQGISSDWYRLAVLKDPSWNPLDMDQADYALADSQDREHGGVSGWSGDLSQFNAAGGKLLMFHGMADPLVAASNSQRYYLKVAQTMGLDSPQMDDFLRFFRISGMAHCGVGGISGAGAWMFGQNKIASAASTNIITELQNWVENDSAPDTLTGTKFWWDTPSLGIQFERRHCRFPYRTTFVGGGADPNSLDSWSCVKIDDWQECAVGATPRLCNADGSFK</sequence>
<evidence type="ECO:0000313" key="11">
    <source>
        <dbReference type="EMBL" id="SMQ49673.1"/>
    </source>
</evidence>
<dbReference type="Pfam" id="PF07519">
    <property type="entry name" value="Tannase"/>
    <property type="match status" value="2"/>
</dbReference>
<dbReference type="PANTHER" id="PTHR33938">
    <property type="entry name" value="FERULOYL ESTERASE B-RELATED"/>
    <property type="match status" value="1"/>
</dbReference>
<keyword evidence="2" id="KW-0719">Serine esterase</keyword>
<keyword evidence="3" id="KW-0119">Carbohydrate metabolism</keyword>
<evidence type="ECO:0000256" key="5">
    <source>
        <dbReference type="ARBA" id="ARBA00022729"/>
    </source>
</evidence>
<keyword evidence="4" id="KW-0479">Metal-binding</keyword>
<dbReference type="InterPro" id="IPR029058">
    <property type="entry name" value="AB_hydrolase_fold"/>
</dbReference>
<accession>A0A1X7RQI2</accession>
<evidence type="ECO:0000256" key="8">
    <source>
        <dbReference type="ARBA" id="ARBA00023157"/>
    </source>
</evidence>
<keyword evidence="12" id="KW-1185">Reference proteome</keyword>
<dbReference type="SUPFAM" id="SSF53474">
    <property type="entry name" value="alpha/beta-Hydrolases"/>
    <property type="match status" value="1"/>
</dbReference>
<dbReference type="PANTHER" id="PTHR33938:SF15">
    <property type="entry name" value="FERULOYL ESTERASE B-RELATED"/>
    <property type="match status" value="1"/>
</dbReference>
<dbReference type="GO" id="GO:0030600">
    <property type="term" value="F:feruloyl esterase activity"/>
    <property type="evidence" value="ECO:0007669"/>
    <property type="project" value="UniProtKB-EC"/>
</dbReference>
<evidence type="ECO:0000256" key="1">
    <source>
        <dbReference type="ARBA" id="ARBA00006249"/>
    </source>
</evidence>
<gene>
    <name evidence="11" type="ORF">ZT3D7_G4824</name>
</gene>
<keyword evidence="5" id="KW-0732">Signal</keyword>
<keyword evidence="8" id="KW-1015">Disulfide bond</keyword>
<evidence type="ECO:0000256" key="10">
    <source>
        <dbReference type="RuleBase" id="RU361238"/>
    </source>
</evidence>
<dbReference type="AlphaFoldDB" id="A0A1X7RQI2"/>
<dbReference type="InterPro" id="IPR011118">
    <property type="entry name" value="Tannase/feruloyl_esterase"/>
</dbReference>
<dbReference type="Proteomes" id="UP000215127">
    <property type="component" value="Chromosome 4"/>
</dbReference>
<evidence type="ECO:0000256" key="9">
    <source>
        <dbReference type="ARBA" id="ARBA00034075"/>
    </source>
</evidence>
<evidence type="ECO:0000256" key="4">
    <source>
        <dbReference type="ARBA" id="ARBA00022723"/>
    </source>
</evidence>
<organism evidence="11 12">
    <name type="scientific">Zymoseptoria tritici (strain ST99CH_3D7)</name>
    <dbReference type="NCBI Taxonomy" id="1276538"/>
    <lineage>
        <taxon>Eukaryota</taxon>
        <taxon>Fungi</taxon>
        <taxon>Dikarya</taxon>
        <taxon>Ascomycota</taxon>
        <taxon>Pezizomycotina</taxon>
        <taxon>Dothideomycetes</taxon>
        <taxon>Dothideomycetidae</taxon>
        <taxon>Mycosphaerellales</taxon>
        <taxon>Mycosphaerellaceae</taxon>
        <taxon>Zymoseptoria</taxon>
    </lineage>
</organism>
<proteinExistence type="inferred from homology"/>
<evidence type="ECO:0000256" key="2">
    <source>
        <dbReference type="ARBA" id="ARBA00022487"/>
    </source>
</evidence>
<evidence type="ECO:0000256" key="7">
    <source>
        <dbReference type="ARBA" id="ARBA00022837"/>
    </source>
</evidence>
<dbReference type="GO" id="GO:0046872">
    <property type="term" value="F:metal ion binding"/>
    <property type="evidence" value="ECO:0007669"/>
    <property type="project" value="UniProtKB-KW"/>
</dbReference>
<keyword evidence="7" id="KW-0106">Calcium</keyword>
<evidence type="ECO:0000313" key="12">
    <source>
        <dbReference type="Proteomes" id="UP000215127"/>
    </source>
</evidence>
<evidence type="ECO:0000256" key="3">
    <source>
        <dbReference type="ARBA" id="ARBA00022651"/>
    </source>
</evidence>